<dbReference type="EMBL" id="JBBMFT010000003">
    <property type="protein sequence ID" value="MEQ2456276.1"/>
    <property type="molecule type" value="Genomic_DNA"/>
</dbReference>
<evidence type="ECO:0000313" key="1">
    <source>
        <dbReference type="EMBL" id="MEQ2456276.1"/>
    </source>
</evidence>
<comment type="caution">
    <text evidence="1">The sequence shown here is derived from an EMBL/GenBank/DDBJ whole genome shotgun (WGS) entry which is preliminary data.</text>
</comment>
<name>A0ABV1ERP0_9FIRM</name>
<reference evidence="1 2" key="1">
    <citation type="submission" date="2024-03" db="EMBL/GenBank/DDBJ databases">
        <title>Human intestinal bacterial collection.</title>
        <authorList>
            <person name="Pauvert C."/>
            <person name="Hitch T.C.A."/>
            <person name="Clavel T."/>
        </authorList>
    </citation>
    <scope>NUCLEOTIDE SEQUENCE [LARGE SCALE GENOMIC DNA]</scope>
    <source>
        <strain evidence="1 2">CLA-AP-H34</strain>
    </source>
</reference>
<dbReference type="Proteomes" id="UP001440599">
    <property type="component" value="Unassembled WGS sequence"/>
</dbReference>
<sequence length="145" mass="16716">MQTIDSYSYQCGVMDCFNEMVRVGIKSLALSHPMDSAVERDALVPYAMQLCRSYGNKLYLEDAPLITDLFPLSQNQGKFHILFYRADHILEQYLRLKARKAALVTEGAYFGGNRSRVAWEYGQLLSYPEDVISRMIQANTDRERF</sequence>
<proteinExistence type="predicted"/>
<dbReference type="RefSeq" id="WP_349139867.1">
    <property type="nucleotide sequence ID" value="NZ_JBBMFT010000003.1"/>
</dbReference>
<gene>
    <name evidence="1" type="ORF">WMO45_07050</name>
</gene>
<organism evidence="1 2">
    <name type="scientific">Flavonifractor hominis</name>
    <dbReference type="NCBI Taxonomy" id="3133178"/>
    <lineage>
        <taxon>Bacteria</taxon>
        <taxon>Bacillati</taxon>
        <taxon>Bacillota</taxon>
        <taxon>Clostridia</taxon>
        <taxon>Eubacteriales</taxon>
        <taxon>Oscillospiraceae</taxon>
        <taxon>Flavonifractor</taxon>
    </lineage>
</organism>
<accession>A0ABV1ERP0</accession>
<evidence type="ECO:0000313" key="2">
    <source>
        <dbReference type="Proteomes" id="UP001440599"/>
    </source>
</evidence>
<keyword evidence="2" id="KW-1185">Reference proteome</keyword>
<protein>
    <submittedName>
        <fullName evidence="1">Uncharacterized protein</fullName>
    </submittedName>
</protein>